<feature type="transmembrane region" description="Helical" evidence="6">
    <location>
        <begin position="364"/>
        <end position="385"/>
    </location>
</feature>
<gene>
    <name evidence="7" type="ORF">ACFSBT_08730</name>
</gene>
<proteinExistence type="predicted"/>
<accession>A0ABD6AVF7</accession>
<evidence type="ECO:0000256" key="4">
    <source>
        <dbReference type="ARBA" id="ARBA00022989"/>
    </source>
</evidence>
<evidence type="ECO:0000256" key="1">
    <source>
        <dbReference type="ARBA" id="ARBA00004651"/>
    </source>
</evidence>
<reference evidence="7 8" key="1">
    <citation type="journal article" date="2019" name="Int. J. Syst. Evol. Microbiol.">
        <title>The Global Catalogue of Microorganisms (GCM) 10K type strain sequencing project: providing services to taxonomists for standard genome sequencing and annotation.</title>
        <authorList>
            <consortium name="The Broad Institute Genomics Platform"/>
            <consortium name="The Broad Institute Genome Sequencing Center for Infectious Disease"/>
            <person name="Wu L."/>
            <person name="Ma J."/>
        </authorList>
    </citation>
    <scope>NUCLEOTIDE SEQUENCE [LARGE SCALE GENOMIC DNA]</scope>
    <source>
        <strain evidence="7 8">CGMCC 1.12563</strain>
    </source>
</reference>
<evidence type="ECO:0000313" key="7">
    <source>
        <dbReference type="EMBL" id="MFD1513361.1"/>
    </source>
</evidence>
<comment type="subcellular location">
    <subcellularLocation>
        <location evidence="1">Cell membrane</location>
        <topology evidence="1">Multi-pass membrane protein</topology>
    </subcellularLocation>
</comment>
<organism evidence="7 8">
    <name type="scientific">Halomarina rubra</name>
    <dbReference type="NCBI Taxonomy" id="2071873"/>
    <lineage>
        <taxon>Archaea</taxon>
        <taxon>Methanobacteriati</taxon>
        <taxon>Methanobacteriota</taxon>
        <taxon>Stenosarchaea group</taxon>
        <taxon>Halobacteria</taxon>
        <taxon>Halobacteriales</taxon>
        <taxon>Natronomonadaceae</taxon>
        <taxon>Halomarina</taxon>
    </lineage>
</organism>
<dbReference type="InterPro" id="IPR050833">
    <property type="entry name" value="Poly_Biosynth_Transport"/>
</dbReference>
<protein>
    <submittedName>
        <fullName evidence="7">Oligosaccharide flippase family protein</fullName>
    </submittedName>
</protein>
<feature type="transmembrane region" description="Helical" evidence="6">
    <location>
        <begin position="157"/>
        <end position="174"/>
    </location>
</feature>
<evidence type="ECO:0000313" key="8">
    <source>
        <dbReference type="Proteomes" id="UP001597187"/>
    </source>
</evidence>
<evidence type="ECO:0000256" key="3">
    <source>
        <dbReference type="ARBA" id="ARBA00022692"/>
    </source>
</evidence>
<sequence>MTEDVESAAHGAVLTFCGMLFAQGCAALVAYVLADELGVVLYGLFEFGRRLVGMALAFGTFGSGNALVRYLPSSDQERRRRLLGLATATTAVASVAIGAALFVGADLLNRHTVQHPQFPALLRAFALLLPARSVLALVAGAFRALEDAGTQALLTRVVRPAVELLAFAGAVWLWHDPLAVVLAGAVATAAVALGGAGLFVRRTAIAPTLAGAGVDARAFLAHAVPEALSRVGHLFQSRIDVVLVGLVLGSTAVSAYSVALTLVFVVGIPLFAFNQLLPAIAARHHADGATDRLNAVYRRCTRLTLTLTIPLALPMALYRTELLALFGPEFTRGSTVLLAFVCGRLVGNAVGATGWLLSMTDHQYLQLANDWAVAVVNLVGSYLLVTHVGLVGAALATAGSVAVSNLVRLAQLYWLEDVWPYDRTFTAPLLAGTAMALALLGTSRLLSGTALLVGGTTLGLLVYARSLSLAGVPRQDRRLARRLAGRYRTRVAAILARARRS</sequence>
<dbReference type="PANTHER" id="PTHR30250:SF27">
    <property type="entry name" value="POLYSACCHARIDE BIOSYNTHESIS PROTEIN"/>
    <property type="match status" value="1"/>
</dbReference>
<evidence type="ECO:0000256" key="6">
    <source>
        <dbReference type="SAM" id="Phobius"/>
    </source>
</evidence>
<feature type="transmembrane region" description="Helical" evidence="6">
    <location>
        <begin position="180"/>
        <end position="200"/>
    </location>
</feature>
<keyword evidence="8" id="KW-1185">Reference proteome</keyword>
<dbReference type="Proteomes" id="UP001597187">
    <property type="component" value="Unassembled WGS sequence"/>
</dbReference>
<feature type="transmembrane region" description="Helical" evidence="6">
    <location>
        <begin position="452"/>
        <end position="472"/>
    </location>
</feature>
<name>A0ABD6AVF7_9EURY</name>
<feature type="transmembrane region" description="Helical" evidence="6">
    <location>
        <begin position="124"/>
        <end position="145"/>
    </location>
</feature>
<feature type="transmembrane region" description="Helical" evidence="6">
    <location>
        <begin position="12"/>
        <end position="31"/>
    </location>
</feature>
<dbReference type="RefSeq" id="WP_250873313.1">
    <property type="nucleotide sequence ID" value="NZ_JALXFV010000003.1"/>
</dbReference>
<keyword evidence="2" id="KW-1003">Cell membrane</keyword>
<dbReference type="Pfam" id="PF01943">
    <property type="entry name" value="Polysacc_synt"/>
    <property type="match status" value="1"/>
</dbReference>
<keyword evidence="3 6" id="KW-0812">Transmembrane</keyword>
<dbReference type="AlphaFoldDB" id="A0ABD6AVF7"/>
<dbReference type="EMBL" id="JBHUDC010000003">
    <property type="protein sequence ID" value="MFD1513361.1"/>
    <property type="molecule type" value="Genomic_DNA"/>
</dbReference>
<keyword evidence="4 6" id="KW-1133">Transmembrane helix</keyword>
<feature type="transmembrane region" description="Helical" evidence="6">
    <location>
        <begin position="51"/>
        <end position="70"/>
    </location>
</feature>
<dbReference type="GO" id="GO:0005886">
    <property type="term" value="C:plasma membrane"/>
    <property type="evidence" value="ECO:0007669"/>
    <property type="project" value="UniProtKB-SubCell"/>
</dbReference>
<evidence type="ECO:0000256" key="2">
    <source>
        <dbReference type="ARBA" id="ARBA00022475"/>
    </source>
</evidence>
<comment type="caution">
    <text evidence="7">The sequence shown here is derived from an EMBL/GenBank/DDBJ whole genome shotgun (WGS) entry which is preliminary data.</text>
</comment>
<feature type="transmembrane region" description="Helical" evidence="6">
    <location>
        <begin position="82"/>
        <end position="104"/>
    </location>
</feature>
<keyword evidence="5 6" id="KW-0472">Membrane</keyword>
<dbReference type="InterPro" id="IPR002797">
    <property type="entry name" value="Polysacc_synth"/>
</dbReference>
<evidence type="ECO:0000256" key="5">
    <source>
        <dbReference type="ARBA" id="ARBA00023136"/>
    </source>
</evidence>
<feature type="transmembrane region" description="Helical" evidence="6">
    <location>
        <begin position="337"/>
        <end position="357"/>
    </location>
</feature>
<dbReference type="PANTHER" id="PTHR30250">
    <property type="entry name" value="PST FAMILY PREDICTED COLANIC ACID TRANSPORTER"/>
    <property type="match status" value="1"/>
</dbReference>